<evidence type="ECO:0000313" key="2">
    <source>
        <dbReference type="Proteomes" id="UP001369815"/>
    </source>
</evidence>
<dbReference type="EMBL" id="JBANMG010000001">
    <property type="protein sequence ID" value="KAK6957353.1"/>
    <property type="molecule type" value="Genomic_DNA"/>
</dbReference>
<protein>
    <submittedName>
        <fullName evidence="1">Uncharacterized protein</fullName>
    </submittedName>
</protein>
<name>A0AAX6MY50_9PEZI</name>
<accession>A0AAX6MY50</accession>
<dbReference type="Proteomes" id="UP001369815">
    <property type="component" value="Unassembled WGS sequence"/>
</dbReference>
<comment type="caution">
    <text evidence="1">The sequence shown here is derived from an EMBL/GenBank/DDBJ whole genome shotgun (WGS) entry which is preliminary data.</text>
</comment>
<dbReference type="AlphaFoldDB" id="A0AAX6MY50"/>
<keyword evidence="2" id="KW-1185">Reference proteome</keyword>
<gene>
    <name evidence="1" type="ORF">Daesc_000137</name>
</gene>
<reference evidence="1 2" key="1">
    <citation type="journal article" date="2024" name="Front Chem Biol">
        <title>Unveiling the potential of Daldinia eschscholtzii MFLUCC 19-0629 through bioactivity and bioinformatics studies for enhanced sustainable agriculture production.</title>
        <authorList>
            <person name="Brooks S."/>
            <person name="Weaver J.A."/>
            <person name="Klomchit A."/>
            <person name="Alharthi S.A."/>
            <person name="Onlamun T."/>
            <person name="Nurani R."/>
            <person name="Vong T.K."/>
            <person name="Alberti F."/>
            <person name="Greco C."/>
        </authorList>
    </citation>
    <scope>NUCLEOTIDE SEQUENCE [LARGE SCALE GENOMIC DNA]</scope>
    <source>
        <strain evidence="1">MFLUCC 19-0629</strain>
    </source>
</reference>
<organism evidence="1 2">
    <name type="scientific">Daldinia eschscholtzii</name>
    <dbReference type="NCBI Taxonomy" id="292717"/>
    <lineage>
        <taxon>Eukaryota</taxon>
        <taxon>Fungi</taxon>
        <taxon>Dikarya</taxon>
        <taxon>Ascomycota</taxon>
        <taxon>Pezizomycotina</taxon>
        <taxon>Sordariomycetes</taxon>
        <taxon>Xylariomycetidae</taxon>
        <taxon>Xylariales</taxon>
        <taxon>Hypoxylaceae</taxon>
        <taxon>Daldinia</taxon>
    </lineage>
</organism>
<proteinExistence type="predicted"/>
<sequence length="112" mass="12844">MHIKVITNKNGSILGKIPVRMSETPRPEANRDAEARANYRSSWWPSGHMDPIALVDETRNRARARVVEVEDIDSEEMERPTRQGFYPAPQMSIPRPFSPVVTWLAIRVYKLG</sequence>
<evidence type="ECO:0000313" key="1">
    <source>
        <dbReference type="EMBL" id="KAK6957353.1"/>
    </source>
</evidence>